<protein>
    <submittedName>
        <fullName evidence="1">Uncharacterized protein</fullName>
    </submittedName>
</protein>
<proteinExistence type="predicted"/>
<organism evidence="1 2">
    <name type="scientific">Aquicella siphonis</name>
    <dbReference type="NCBI Taxonomy" id="254247"/>
    <lineage>
        <taxon>Bacteria</taxon>
        <taxon>Pseudomonadati</taxon>
        <taxon>Pseudomonadota</taxon>
        <taxon>Gammaproteobacteria</taxon>
        <taxon>Legionellales</taxon>
        <taxon>Coxiellaceae</taxon>
        <taxon>Aquicella</taxon>
    </lineage>
</organism>
<reference evidence="1 2" key="1">
    <citation type="submission" date="2019-08" db="EMBL/GenBank/DDBJ databases">
        <authorList>
            <person name="Guy L."/>
        </authorList>
    </citation>
    <scope>NUCLEOTIDE SEQUENCE [LARGE SCALE GENOMIC DNA]</scope>
    <source>
        <strain evidence="1 2">SGT-108</strain>
    </source>
</reference>
<dbReference type="SUPFAM" id="SSF51658">
    <property type="entry name" value="Xylose isomerase-like"/>
    <property type="match status" value="1"/>
</dbReference>
<dbReference type="InterPro" id="IPR007801">
    <property type="entry name" value="MbnB/TglH/ChrH"/>
</dbReference>
<dbReference type="AlphaFoldDB" id="A0A5E4PG94"/>
<dbReference type="Pfam" id="PF05114">
    <property type="entry name" value="MbnB_TglH_ChrH"/>
    <property type="match status" value="1"/>
</dbReference>
<dbReference type="Proteomes" id="UP000324194">
    <property type="component" value="Chromosome 1"/>
</dbReference>
<gene>
    <name evidence="1" type="ORF">AQUSIP_09450</name>
</gene>
<dbReference type="Gene3D" id="3.20.20.150">
    <property type="entry name" value="Divalent-metal-dependent TIM barrel enzymes"/>
    <property type="match status" value="1"/>
</dbReference>
<evidence type="ECO:0000313" key="1">
    <source>
        <dbReference type="EMBL" id="VVC75655.1"/>
    </source>
</evidence>
<dbReference type="InterPro" id="IPR036237">
    <property type="entry name" value="Xyl_isomerase-like_sf"/>
</dbReference>
<dbReference type="PANTHER" id="PTHR42194:SF1">
    <property type="entry name" value="UPF0276 PROTEIN HI_1600"/>
    <property type="match status" value="1"/>
</dbReference>
<name>A0A5E4PG94_9COXI</name>
<dbReference type="PANTHER" id="PTHR42194">
    <property type="entry name" value="UPF0276 PROTEIN HI_1600"/>
    <property type="match status" value="1"/>
</dbReference>
<dbReference type="NCBIfam" id="NF003818">
    <property type="entry name" value="PRK05409.1"/>
    <property type="match status" value="1"/>
</dbReference>
<evidence type="ECO:0000313" key="2">
    <source>
        <dbReference type="Proteomes" id="UP000324194"/>
    </source>
</evidence>
<dbReference type="RefSeq" id="WP_232051835.1">
    <property type="nucleotide sequence ID" value="NZ_LR699119.1"/>
</dbReference>
<keyword evidence="2" id="KW-1185">Reference proteome</keyword>
<dbReference type="KEGG" id="asip:AQUSIP_09450"/>
<sequence length="294" mass="33679">MNDKLRTDLFGSVGVGLRACHYAHVELNYPAIPWFEVLSDNYLFDGGPGLRHLEKIRAAYPVTLHGVGMSLGSTDVLNWEYFRKLKSLIQRVEPVMVSDHLCWTSFGGQYFHELLPLPYTEEAVRHTAGRIRAVQDFLGQRIMIENVSSYFSCRYAELNEWEFLQAVADEADCFILLDINNIYVSARSHHFNPEDYIAGLNSRRIRQFHLAGFEDRGTHLLDTHSAPVHAPVWELFRQALSKWGAIPAIIEWDNQIPAFERLQYEAAQAQEIMTHHVNFARVSTPVCDGIEFGK</sequence>
<accession>A0A5E4PG94</accession>
<dbReference type="EMBL" id="LR699119">
    <property type="protein sequence ID" value="VVC75655.1"/>
    <property type="molecule type" value="Genomic_DNA"/>
</dbReference>